<feature type="transmembrane region" description="Helical" evidence="1">
    <location>
        <begin position="105"/>
        <end position="127"/>
    </location>
</feature>
<gene>
    <name evidence="2" type="ORF">D0859_08631</name>
</gene>
<dbReference type="Pfam" id="PF06912">
    <property type="entry name" value="DUF1275"/>
    <property type="match status" value="1"/>
</dbReference>
<proteinExistence type="predicted"/>
<dbReference type="VEuPathDB" id="FungiDB:BTJ68_08265"/>
<sequence length="247" mass="25906">MRSSKPCCSSMKGFLLDELRTNSLVEIQLLLLSFSIGIQDAIAFPDFKCFASNQTGNTVLLATGAAELGGTDFSLSNIGISLGCFVASAMATGQIGNALGPRRRYFLFASHLIQTAMAFGAAALQAVSGGEGSGSFAMGSIALLAFSSGGQVASMRPMRVQEITTAMATAAWVDFVIDPGLFVLNNHSRDRRALFLLVLIAGSFVGRGHRYALEGAVGDCFISSRAHRRAAGSSDLADQNIFMKGAS</sequence>
<name>A0A3M7IPB8_HORWE</name>
<dbReference type="PANTHER" id="PTHR37488">
    <property type="entry name" value="DUF1275 DOMAIN-CONTAINING PROTEIN"/>
    <property type="match status" value="1"/>
</dbReference>
<evidence type="ECO:0008006" key="4">
    <source>
        <dbReference type="Google" id="ProtNLM"/>
    </source>
</evidence>
<keyword evidence="1" id="KW-0472">Membrane</keyword>
<feature type="transmembrane region" description="Helical" evidence="1">
    <location>
        <begin position="73"/>
        <end position="93"/>
    </location>
</feature>
<keyword evidence="1" id="KW-0812">Transmembrane</keyword>
<reference evidence="2 3" key="1">
    <citation type="journal article" date="2018" name="BMC Genomics">
        <title>Genomic evidence for intraspecific hybridization in a clonal and extremely halotolerant yeast.</title>
        <authorList>
            <person name="Gostincar C."/>
            <person name="Stajich J.E."/>
            <person name="Zupancic J."/>
            <person name="Zalar P."/>
            <person name="Gunde-Cimerman N."/>
        </authorList>
    </citation>
    <scope>NUCLEOTIDE SEQUENCE [LARGE SCALE GENOMIC DNA]</scope>
    <source>
        <strain evidence="2 3">EXF-120</strain>
    </source>
</reference>
<dbReference type="PANTHER" id="PTHR37488:SF2">
    <property type="entry name" value="DUF1275 DOMAIN-CONTAINING PROTEIN"/>
    <property type="match status" value="1"/>
</dbReference>
<dbReference type="AlphaFoldDB" id="A0A3M7IPB8"/>
<evidence type="ECO:0000256" key="1">
    <source>
        <dbReference type="SAM" id="Phobius"/>
    </source>
</evidence>
<accession>A0A3M7IPB8</accession>
<evidence type="ECO:0000313" key="3">
    <source>
        <dbReference type="Proteomes" id="UP000281677"/>
    </source>
</evidence>
<organism evidence="2 3">
    <name type="scientific">Hortaea werneckii</name>
    <name type="common">Black yeast</name>
    <name type="synonym">Cladosporium werneckii</name>
    <dbReference type="NCBI Taxonomy" id="91943"/>
    <lineage>
        <taxon>Eukaryota</taxon>
        <taxon>Fungi</taxon>
        <taxon>Dikarya</taxon>
        <taxon>Ascomycota</taxon>
        <taxon>Pezizomycotina</taxon>
        <taxon>Dothideomycetes</taxon>
        <taxon>Dothideomycetidae</taxon>
        <taxon>Mycosphaerellales</taxon>
        <taxon>Teratosphaeriaceae</taxon>
        <taxon>Hortaea</taxon>
    </lineage>
</organism>
<protein>
    <recommendedName>
        <fullName evidence="4">Major facilitator superfamily (MFS) profile domain-containing protein</fullName>
    </recommendedName>
</protein>
<keyword evidence="1" id="KW-1133">Transmembrane helix</keyword>
<comment type="caution">
    <text evidence="2">The sequence shown here is derived from an EMBL/GenBank/DDBJ whole genome shotgun (WGS) entry which is preliminary data.</text>
</comment>
<evidence type="ECO:0000313" key="2">
    <source>
        <dbReference type="EMBL" id="RMZ27298.1"/>
    </source>
</evidence>
<dbReference type="Proteomes" id="UP000281677">
    <property type="component" value="Unassembled WGS sequence"/>
</dbReference>
<dbReference type="InterPro" id="IPR010699">
    <property type="entry name" value="DUF1275"/>
</dbReference>
<dbReference type="EMBL" id="QWIT01000255">
    <property type="protein sequence ID" value="RMZ27298.1"/>
    <property type="molecule type" value="Genomic_DNA"/>
</dbReference>
<dbReference type="OrthoDB" id="5223589at2759"/>